<dbReference type="eggNOG" id="COG3405">
    <property type="taxonomic scope" value="Bacteria"/>
</dbReference>
<organism evidence="1 2">
    <name type="scientific">Pediococcus claussenii (strain ATCC BAA-344 / DSM 14800 / JCM 18046 / KCTC 3811 / LMG 21948 / P06)</name>
    <dbReference type="NCBI Taxonomy" id="701521"/>
    <lineage>
        <taxon>Bacteria</taxon>
        <taxon>Bacillati</taxon>
        <taxon>Bacillota</taxon>
        <taxon>Bacilli</taxon>
        <taxon>Lactobacillales</taxon>
        <taxon>Lactobacillaceae</taxon>
        <taxon>Pediococcus</taxon>
    </lineage>
</organism>
<dbReference type="PATRIC" id="fig|701521.8.peg.127"/>
<dbReference type="HOGENOM" id="CLU_062608_1_0_9"/>
<evidence type="ECO:0000313" key="2">
    <source>
        <dbReference type="Proteomes" id="UP000005444"/>
    </source>
</evidence>
<protein>
    <recommendedName>
        <fullName evidence="3">Glycosyl hydrolase family 8</fullName>
    </recommendedName>
</protein>
<keyword evidence="2" id="KW-1185">Reference proteome</keyword>
<dbReference type="STRING" id="701521.PECL_136"/>
<dbReference type="InterPro" id="IPR012341">
    <property type="entry name" value="6hp_glycosidase-like_sf"/>
</dbReference>
<accession>G8PET0</accession>
<evidence type="ECO:0000313" key="1">
    <source>
        <dbReference type="EMBL" id="AEV94460.1"/>
    </source>
</evidence>
<dbReference type="InterPro" id="IPR008928">
    <property type="entry name" value="6-hairpin_glycosidase_sf"/>
</dbReference>
<dbReference type="Proteomes" id="UP000005444">
    <property type="component" value="Chromosome"/>
</dbReference>
<proteinExistence type="predicted"/>
<sequence>MKKNKITTYIVLVLLSVGIAGCKKSAVLPKQPVPTIESGAKVLQNSTINVGSQFKTQRQNLVKFIQNNLLKKQGIYTNYRRTKYQASHATGHEMLSESSGMWLEYLARSGKKKEFSQFYQQTKKTFDLGDQFSYRYNPQTKRKYPVNATLDDLRIIKALVVFDTINHTEKYQKEASERFAKLSVNCIKNGQLVDFYDQRSKQGSTQGSLAYFDLQTLKYFEDQTKQGKKEYQKQLRVIQDGYQGDVFPLYAASYNWKTEQYSTADLNTSEALETLVHLAQVGKLKEASRQWLIQQIEHKTLYNAYSINGTVQDNGQSPANYALAAMVFAASDDNVNYKRAMQLVWNGQLQNGKYEGGIGESKLQDFYSYNNLVALQAATCGNY</sequence>
<dbReference type="AlphaFoldDB" id="G8PET0"/>
<name>G8PET0_PEDCP</name>
<gene>
    <name evidence="1" type="ordered locus">PECL_136</name>
</gene>
<reference evidence="1 2" key="1">
    <citation type="journal article" date="2012" name="J. Bacteriol.">
        <title>Complete Genome Sequence of the Beer Spoilage Organism Pediococcus claussenii ATCC BAA-344T.</title>
        <authorList>
            <person name="Pittet V."/>
            <person name="Abegunde T."/>
            <person name="Marfleet T."/>
            <person name="Haakensen M."/>
            <person name="Morrow K."/>
            <person name="Jayaprakash T."/>
            <person name="Schroeder K."/>
            <person name="Trost B."/>
            <person name="Byrns S."/>
            <person name="Bergsveinson J."/>
            <person name="Kusalik A."/>
            <person name="Ziola B."/>
        </authorList>
    </citation>
    <scope>NUCLEOTIDE SEQUENCE [LARGE SCALE GENOMIC DNA]</scope>
    <source>
        <strain evidence="1 2">ATCC BAA-344</strain>
    </source>
</reference>
<dbReference type="RefSeq" id="WP_014214658.1">
    <property type="nucleotide sequence ID" value="NC_016605.1"/>
</dbReference>
<evidence type="ECO:0008006" key="3">
    <source>
        <dbReference type="Google" id="ProtNLM"/>
    </source>
</evidence>
<dbReference type="PROSITE" id="PS51257">
    <property type="entry name" value="PROKAR_LIPOPROTEIN"/>
    <property type="match status" value="1"/>
</dbReference>
<dbReference type="GO" id="GO:0005975">
    <property type="term" value="P:carbohydrate metabolic process"/>
    <property type="evidence" value="ECO:0007669"/>
    <property type="project" value="InterPro"/>
</dbReference>
<dbReference type="Gene3D" id="1.50.10.10">
    <property type="match status" value="1"/>
</dbReference>
<dbReference type="EMBL" id="CP003137">
    <property type="protein sequence ID" value="AEV94460.1"/>
    <property type="molecule type" value="Genomic_DNA"/>
</dbReference>
<dbReference type="KEGG" id="pce:PECL_136"/>
<dbReference type="SUPFAM" id="SSF48208">
    <property type="entry name" value="Six-hairpin glycosidases"/>
    <property type="match status" value="1"/>
</dbReference>